<dbReference type="SUPFAM" id="SSF53756">
    <property type="entry name" value="UDP-Glycosyltransferase/glycogen phosphorylase"/>
    <property type="match status" value="1"/>
</dbReference>
<reference evidence="3 4" key="1">
    <citation type="journal article" date="2016" name="Nat. Commun.">
        <title>Thousands of microbial genomes shed light on interconnected biogeochemical processes in an aquifer system.</title>
        <authorList>
            <person name="Anantharaman K."/>
            <person name="Brown C.T."/>
            <person name="Hug L.A."/>
            <person name="Sharon I."/>
            <person name="Castelle C.J."/>
            <person name="Probst A.J."/>
            <person name="Thomas B.C."/>
            <person name="Singh A."/>
            <person name="Wilkins M.J."/>
            <person name="Karaoz U."/>
            <person name="Brodie E.L."/>
            <person name="Williams K.H."/>
            <person name="Hubbard S.S."/>
            <person name="Banfield J.F."/>
        </authorList>
    </citation>
    <scope>NUCLEOTIDE SEQUENCE [LARGE SCALE GENOMIC DNA]</scope>
</reference>
<gene>
    <name evidence="3" type="ORF">A3C04_01145</name>
</gene>
<dbReference type="PANTHER" id="PTHR45947:SF3">
    <property type="entry name" value="SULFOQUINOVOSYL TRANSFERASE SQD2"/>
    <property type="match status" value="1"/>
</dbReference>
<dbReference type="Pfam" id="PF13439">
    <property type="entry name" value="Glyco_transf_4"/>
    <property type="match status" value="1"/>
</dbReference>
<dbReference type="InterPro" id="IPR050194">
    <property type="entry name" value="Glycosyltransferase_grp1"/>
</dbReference>
<dbReference type="AlphaFoldDB" id="A0A1G2R5D5"/>
<dbReference type="GO" id="GO:0016757">
    <property type="term" value="F:glycosyltransferase activity"/>
    <property type="evidence" value="ECO:0007669"/>
    <property type="project" value="InterPro"/>
</dbReference>
<evidence type="ECO:0008006" key="5">
    <source>
        <dbReference type="Google" id="ProtNLM"/>
    </source>
</evidence>
<evidence type="ECO:0000259" key="2">
    <source>
        <dbReference type="Pfam" id="PF13439"/>
    </source>
</evidence>
<name>A0A1G2R5D5_9BACT</name>
<comment type="caution">
    <text evidence="3">The sequence shown here is derived from an EMBL/GenBank/DDBJ whole genome shotgun (WGS) entry which is preliminary data.</text>
</comment>
<accession>A0A1G2R5D5</accession>
<evidence type="ECO:0000313" key="4">
    <source>
        <dbReference type="Proteomes" id="UP000178092"/>
    </source>
</evidence>
<organism evidence="3 4">
    <name type="scientific">Candidatus Wildermuthbacteria bacterium RIFCSPHIGHO2_02_FULL_45_25</name>
    <dbReference type="NCBI Taxonomy" id="1802450"/>
    <lineage>
        <taxon>Bacteria</taxon>
        <taxon>Candidatus Wildermuthiibacteriota</taxon>
    </lineage>
</organism>
<proteinExistence type="predicted"/>
<sequence length="386" mass="43750">MRIGFFSDTYLPIAHGIENSMEWFRKDLESRGHQVTVFAPFYPGYKDENPNVIRFRSVRILLNRNVRLTFHTPKNSSTRISDIPLDIIHAHSTFSLGLLGRKIARAKNIPFVYTHHSNYFEYAKLFYPERVVMPWIAMKYTKWFCNRADGIVAPTLKMQHSLEGIGATKPITVIPTGLTYFPTYSPDARARIRKRLHITENAAVFICVGRLEQSKNIQYLLEAFKIAKQNTALKDAILIVVGQGPDRERLEKIASALPAGSVHFAGRVPNGELDAYYYAADVFSFASWITETQCIVIAEALSHALPVLVMKDELFEQAITHGENGFLAEKNNPADFAGYMVKLATEQGLRKKLSQNALQSSRQFAQNLQTDKLLAFYNKLSQAKQT</sequence>
<protein>
    <recommendedName>
        <fullName evidence="5">Glycosyltransferase subfamily 4-like N-terminal domain-containing protein</fullName>
    </recommendedName>
</protein>
<feature type="domain" description="Glycosyl transferase family 1" evidence="1">
    <location>
        <begin position="190"/>
        <end position="357"/>
    </location>
</feature>
<dbReference type="Proteomes" id="UP000178092">
    <property type="component" value="Unassembled WGS sequence"/>
</dbReference>
<feature type="domain" description="Glycosyltransferase subfamily 4-like N-terminal" evidence="2">
    <location>
        <begin position="16"/>
        <end position="177"/>
    </location>
</feature>
<dbReference type="PANTHER" id="PTHR45947">
    <property type="entry name" value="SULFOQUINOVOSYL TRANSFERASE SQD2"/>
    <property type="match status" value="1"/>
</dbReference>
<dbReference type="Gene3D" id="3.40.50.2000">
    <property type="entry name" value="Glycogen Phosphorylase B"/>
    <property type="match status" value="2"/>
</dbReference>
<evidence type="ECO:0000259" key="1">
    <source>
        <dbReference type="Pfam" id="PF00534"/>
    </source>
</evidence>
<dbReference type="EMBL" id="MHTV01000013">
    <property type="protein sequence ID" value="OHA67311.1"/>
    <property type="molecule type" value="Genomic_DNA"/>
</dbReference>
<dbReference type="InterPro" id="IPR028098">
    <property type="entry name" value="Glyco_trans_4-like_N"/>
</dbReference>
<evidence type="ECO:0000313" key="3">
    <source>
        <dbReference type="EMBL" id="OHA67311.1"/>
    </source>
</evidence>
<dbReference type="InterPro" id="IPR001296">
    <property type="entry name" value="Glyco_trans_1"/>
</dbReference>
<dbReference type="Pfam" id="PF00534">
    <property type="entry name" value="Glycos_transf_1"/>
    <property type="match status" value="1"/>
</dbReference>